<sequence>MLPVALLQVSYVSRGTSPDSSCCRIVFAHGTYMIARVYTTQHTTQTPTQHLDTLARSPATPKLSNRDARLPTYLPTYRRDPAVPRPQILGQVYLPTYLPTSISCQSIDPRAASRKPTLATRTHYRVPRPHGGLRTLCLSTSSVKPRELWLLFWRSACLVLP</sequence>
<organism evidence="1 2">
    <name type="scientific">Colletotrichum zoysiae</name>
    <dbReference type="NCBI Taxonomy" id="1216348"/>
    <lineage>
        <taxon>Eukaryota</taxon>
        <taxon>Fungi</taxon>
        <taxon>Dikarya</taxon>
        <taxon>Ascomycota</taxon>
        <taxon>Pezizomycotina</taxon>
        <taxon>Sordariomycetes</taxon>
        <taxon>Hypocreomycetidae</taxon>
        <taxon>Glomerellales</taxon>
        <taxon>Glomerellaceae</taxon>
        <taxon>Colletotrichum</taxon>
        <taxon>Colletotrichum graminicola species complex</taxon>
    </lineage>
</organism>
<evidence type="ECO:0000313" key="1">
    <source>
        <dbReference type="EMBL" id="KAK2027987.1"/>
    </source>
</evidence>
<protein>
    <submittedName>
        <fullName evidence="1">Uncharacterized protein</fullName>
    </submittedName>
</protein>
<keyword evidence="2" id="KW-1185">Reference proteome</keyword>
<accession>A0AAD9M0Z7</accession>
<dbReference type="EMBL" id="MU842885">
    <property type="protein sequence ID" value="KAK2027987.1"/>
    <property type="molecule type" value="Genomic_DNA"/>
</dbReference>
<comment type="caution">
    <text evidence="1">The sequence shown here is derived from an EMBL/GenBank/DDBJ whole genome shotgun (WGS) entry which is preliminary data.</text>
</comment>
<reference evidence="1" key="1">
    <citation type="submission" date="2021-06" db="EMBL/GenBank/DDBJ databases">
        <title>Comparative genomics, transcriptomics and evolutionary studies reveal genomic signatures of adaptation to plant cell wall in hemibiotrophic fungi.</title>
        <authorList>
            <consortium name="DOE Joint Genome Institute"/>
            <person name="Baroncelli R."/>
            <person name="Diaz J.F."/>
            <person name="Benocci T."/>
            <person name="Peng M."/>
            <person name="Battaglia E."/>
            <person name="Haridas S."/>
            <person name="Andreopoulos W."/>
            <person name="Labutti K."/>
            <person name="Pangilinan J."/>
            <person name="Floch G.L."/>
            <person name="Makela M.R."/>
            <person name="Henrissat B."/>
            <person name="Grigoriev I.V."/>
            <person name="Crouch J.A."/>
            <person name="De Vries R.P."/>
            <person name="Sukno S.A."/>
            <person name="Thon M.R."/>
        </authorList>
    </citation>
    <scope>NUCLEOTIDE SEQUENCE</scope>
    <source>
        <strain evidence="1">MAFF235873</strain>
    </source>
</reference>
<evidence type="ECO:0000313" key="2">
    <source>
        <dbReference type="Proteomes" id="UP001232148"/>
    </source>
</evidence>
<gene>
    <name evidence="1" type="ORF">LX32DRAFT_415194</name>
</gene>
<dbReference type="AlphaFoldDB" id="A0AAD9M0Z7"/>
<dbReference type="Proteomes" id="UP001232148">
    <property type="component" value="Unassembled WGS sequence"/>
</dbReference>
<proteinExistence type="predicted"/>
<name>A0AAD9M0Z7_9PEZI</name>